<protein>
    <submittedName>
        <fullName evidence="2">Uncharacterized protein</fullName>
    </submittedName>
</protein>
<feature type="region of interest" description="Disordered" evidence="1">
    <location>
        <begin position="169"/>
        <end position="204"/>
    </location>
</feature>
<evidence type="ECO:0000256" key="1">
    <source>
        <dbReference type="SAM" id="MobiDB-lite"/>
    </source>
</evidence>
<dbReference type="Proteomes" id="UP001150062">
    <property type="component" value="Unassembled WGS sequence"/>
</dbReference>
<gene>
    <name evidence="2" type="ORF">M0813_15338</name>
</gene>
<evidence type="ECO:0000313" key="2">
    <source>
        <dbReference type="EMBL" id="KAJ6251129.1"/>
    </source>
</evidence>
<name>A0ABQ8Z372_9EUKA</name>
<sequence>MWEMEQENYGTAFEWLIFYQLMKFNGLKISELPFFDQVKEKDQKKLPKWILERTINIQYFSKNQNRNQNYSNESNQSGAQQDLNMLINSTFKHHNSIFNGKNQIYIFPSHSMRCDGILPLGDNCFILIGAKYHKKDNKISSEEAFDNIETTNFLHQFLKIQFQKGKINNNSANINNNDQKNNNNQNKKKNKNKNKEQKNKNQIENICRPTNRKIRLQFRNLLSTICKDSKPKVLRISILLPGSSPNGPENGYEILDNQIIFNFDLNNINNFFCTKPLMKQIDNENDKENDIEIEIEIEKEKEKEIERGRGKRNEKEKEKEKGKEKEANLC</sequence>
<keyword evidence="3" id="KW-1185">Reference proteome</keyword>
<proteinExistence type="predicted"/>
<dbReference type="EMBL" id="JAOAOG010000069">
    <property type="protein sequence ID" value="KAJ6251129.1"/>
    <property type="molecule type" value="Genomic_DNA"/>
</dbReference>
<accession>A0ABQ8Z372</accession>
<reference evidence="2" key="1">
    <citation type="submission" date="2022-08" db="EMBL/GenBank/DDBJ databases">
        <title>Novel sulfate-reducing endosymbionts in the free-living metamonad Anaeramoeba.</title>
        <authorList>
            <person name="Jerlstrom-Hultqvist J."/>
            <person name="Cepicka I."/>
            <person name="Gallot-Lavallee L."/>
            <person name="Salas-Leiva D."/>
            <person name="Curtis B.A."/>
            <person name="Zahonova K."/>
            <person name="Pipaliya S."/>
            <person name="Dacks J."/>
            <person name="Roger A.J."/>
        </authorList>
    </citation>
    <scope>NUCLEOTIDE SEQUENCE</scope>
    <source>
        <strain evidence="2">Schooner1</strain>
    </source>
</reference>
<feature type="region of interest" description="Disordered" evidence="1">
    <location>
        <begin position="302"/>
        <end position="330"/>
    </location>
</feature>
<evidence type="ECO:0000313" key="3">
    <source>
        <dbReference type="Proteomes" id="UP001150062"/>
    </source>
</evidence>
<organism evidence="2 3">
    <name type="scientific">Anaeramoeba flamelloides</name>
    <dbReference type="NCBI Taxonomy" id="1746091"/>
    <lineage>
        <taxon>Eukaryota</taxon>
        <taxon>Metamonada</taxon>
        <taxon>Anaeramoebidae</taxon>
        <taxon>Anaeramoeba</taxon>
    </lineage>
</organism>
<comment type="caution">
    <text evidence="2">The sequence shown here is derived from an EMBL/GenBank/DDBJ whole genome shotgun (WGS) entry which is preliminary data.</text>
</comment>
<feature type="compositionally biased region" description="Low complexity" evidence="1">
    <location>
        <begin position="169"/>
        <end position="185"/>
    </location>
</feature>